<keyword evidence="6 9" id="KW-0472">Membrane</keyword>
<keyword evidence="4 9" id="KW-1133">Transmembrane helix</keyword>
<evidence type="ECO:0000256" key="5">
    <source>
        <dbReference type="ARBA" id="ARBA00023065"/>
    </source>
</evidence>
<feature type="transmembrane region" description="Helical" evidence="9">
    <location>
        <begin position="38"/>
        <end position="56"/>
    </location>
</feature>
<dbReference type="Proteomes" id="UP000018522">
    <property type="component" value="Chromosome"/>
</dbReference>
<dbReference type="GO" id="GO:0008076">
    <property type="term" value="C:voltage-gated potassium channel complex"/>
    <property type="evidence" value="ECO:0007669"/>
    <property type="project" value="InterPro"/>
</dbReference>
<evidence type="ECO:0000256" key="7">
    <source>
        <dbReference type="ARBA" id="ARBA00023303"/>
    </source>
</evidence>
<name>A0A7D9N6S4_LACJH</name>
<evidence type="ECO:0000313" key="12">
    <source>
        <dbReference type="Proteomes" id="UP000018522"/>
    </source>
</evidence>
<evidence type="ECO:0000256" key="2">
    <source>
        <dbReference type="ARBA" id="ARBA00022448"/>
    </source>
</evidence>
<comment type="subcellular location">
    <subcellularLocation>
        <location evidence="1">Membrane</location>
        <topology evidence="1">Multi-pass membrane protein</topology>
    </subcellularLocation>
</comment>
<sequence>MMSKKEKIYHFSMAILAVISIILVILDYVSVINLTNGIWMWIDDSILLIFAIDYFYRLYRADNRGSFVKHNIFDLLSIIPVNGLFAFFRIARIGRVARITRLLRVLRLVGLTGRLRKILYTNGLVYLLYTSLSLLIIGAITYSITEHVSLAQAFWWAIATATTVGYGDISPHTFVGKIVALVLMLVGIGVIGTLTSSITTYFIREDSKNADKKDDQLEKIIQKLNDIEKQNQELKTEIQELKQKADEK</sequence>
<evidence type="ECO:0000256" key="4">
    <source>
        <dbReference type="ARBA" id="ARBA00022989"/>
    </source>
</evidence>
<dbReference type="InterPro" id="IPR013099">
    <property type="entry name" value="K_chnl_dom"/>
</dbReference>
<dbReference type="PRINTS" id="PR00169">
    <property type="entry name" value="KCHANNEL"/>
</dbReference>
<dbReference type="Pfam" id="PF07885">
    <property type="entry name" value="Ion_trans_2"/>
    <property type="match status" value="1"/>
</dbReference>
<feature type="transmembrane region" description="Helical" evidence="9">
    <location>
        <begin position="124"/>
        <end position="144"/>
    </location>
</feature>
<evidence type="ECO:0000256" key="1">
    <source>
        <dbReference type="ARBA" id="ARBA00004141"/>
    </source>
</evidence>
<proteinExistence type="predicted"/>
<keyword evidence="7" id="KW-0407">Ion channel</keyword>
<dbReference type="KEGG" id="ljn:T285_05290"/>
<keyword evidence="3 9" id="KW-0812">Transmembrane</keyword>
<organism evidence="11 12">
    <name type="scientific">Lactobacillus johnsonii N6.2</name>
    <dbReference type="NCBI Taxonomy" id="1408186"/>
    <lineage>
        <taxon>Bacteria</taxon>
        <taxon>Bacillati</taxon>
        <taxon>Bacillota</taxon>
        <taxon>Bacilli</taxon>
        <taxon>Lactobacillales</taxon>
        <taxon>Lactobacillaceae</taxon>
        <taxon>Lactobacillus</taxon>
    </lineage>
</organism>
<keyword evidence="2" id="KW-0813">Transport</keyword>
<evidence type="ECO:0000256" key="6">
    <source>
        <dbReference type="ARBA" id="ARBA00023136"/>
    </source>
</evidence>
<feature type="transmembrane region" description="Helical" evidence="9">
    <location>
        <begin position="178"/>
        <end position="203"/>
    </location>
</feature>
<evidence type="ECO:0000313" key="11">
    <source>
        <dbReference type="EMBL" id="AHA97444.1"/>
    </source>
</evidence>
<reference evidence="11 12" key="1">
    <citation type="journal article" date="2014" name="Genome Announc.">
        <title>Complete Genome Sequences of Lactobacillus johnsonii Strain N6.2 and Lactobacillus reuteri Strain TD1.</title>
        <authorList>
            <person name="Leonard M.T."/>
            <person name="Valladares R.B."/>
            <person name="Ardissone A."/>
            <person name="Gonzalez C.F."/>
            <person name="Lorca G.L."/>
            <person name="Triplett E.W."/>
        </authorList>
    </citation>
    <scope>NUCLEOTIDE SEQUENCE [LARGE SCALE GENOMIC DNA]</scope>
    <source>
        <strain evidence="11 12">N6.2</strain>
    </source>
</reference>
<dbReference type="Gene3D" id="1.20.120.350">
    <property type="entry name" value="Voltage-gated potassium channels. Chain C"/>
    <property type="match status" value="1"/>
</dbReference>
<feature type="domain" description="Potassium channel" evidence="10">
    <location>
        <begin position="132"/>
        <end position="203"/>
    </location>
</feature>
<dbReference type="CDD" id="cd14686">
    <property type="entry name" value="bZIP"/>
    <property type="match status" value="1"/>
</dbReference>
<evidence type="ECO:0000256" key="3">
    <source>
        <dbReference type="ARBA" id="ARBA00022692"/>
    </source>
</evidence>
<accession>A0A7D9N6S4</accession>
<dbReference type="InterPro" id="IPR028325">
    <property type="entry name" value="VG_K_chnl"/>
</dbReference>
<dbReference type="PANTHER" id="PTHR11537">
    <property type="entry name" value="VOLTAGE-GATED POTASSIUM CHANNEL"/>
    <property type="match status" value="1"/>
</dbReference>
<dbReference type="PANTHER" id="PTHR11537:SF254">
    <property type="entry name" value="POTASSIUM VOLTAGE-GATED CHANNEL PROTEIN SHAB"/>
    <property type="match status" value="1"/>
</dbReference>
<evidence type="ECO:0000256" key="9">
    <source>
        <dbReference type="SAM" id="Phobius"/>
    </source>
</evidence>
<dbReference type="SUPFAM" id="SSF81324">
    <property type="entry name" value="Voltage-gated potassium channels"/>
    <property type="match status" value="1"/>
</dbReference>
<dbReference type="AlphaFoldDB" id="A0A7D9N6S4"/>
<dbReference type="Gene3D" id="1.10.287.70">
    <property type="match status" value="1"/>
</dbReference>
<dbReference type="EMBL" id="CP006811">
    <property type="protein sequence ID" value="AHA97444.1"/>
    <property type="molecule type" value="Genomic_DNA"/>
</dbReference>
<evidence type="ECO:0000259" key="10">
    <source>
        <dbReference type="Pfam" id="PF07885"/>
    </source>
</evidence>
<protein>
    <submittedName>
        <fullName evidence="11">Ion transporter</fullName>
    </submittedName>
</protein>
<feature type="transmembrane region" description="Helical" evidence="9">
    <location>
        <begin position="12"/>
        <end position="32"/>
    </location>
</feature>
<keyword evidence="5" id="KW-0406">Ion transport</keyword>
<evidence type="ECO:0000256" key="8">
    <source>
        <dbReference type="SAM" id="Coils"/>
    </source>
</evidence>
<feature type="coiled-coil region" evidence="8">
    <location>
        <begin position="210"/>
        <end position="247"/>
    </location>
</feature>
<dbReference type="GO" id="GO:0005249">
    <property type="term" value="F:voltage-gated potassium channel activity"/>
    <property type="evidence" value="ECO:0007669"/>
    <property type="project" value="InterPro"/>
</dbReference>
<gene>
    <name evidence="11" type="ORF">T285_05290</name>
</gene>
<dbReference type="GO" id="GO:0001508">
    <property type="term" value="P:action potential"/>
    <property type="evidence" value="ECO:0007669"/>
    <property type="project" value="TreeGrafter"/>
</dbReference>
<keyword evidence="8" id="KW-0175">Coiled coil</keyword>
<dbReference type="InterPro" id="IPR027359">
    <property type="entry name" value="Volt_channel_dom_sf"/>
</dbReference>